<dbReference type="AlphaFoldDB" id="A0AAD9XZB6"/>
<accession>A0AAD9XZB6</accession>
<sequence length="166" mass="18828">MDVVWTGQYALNWISHVPADGTRLDNLNGNWQPCRLGESYSLHRTGDWDKVSISGPPGTNTIEVSGNNYARVHIVMGLQRSEPSGETAWLPIFIDRSELAKGGHRRYELDQRVKVWFGMREPDSTMMPSAEPSSPAESTVEKIGVNKTEVWLRFDTIRRKWETVSP</sequence>
<evidence type="ECO:0000313" key="2">
    <source>
        <dbReference type="Proteomes" id="UP001281614"/>
    </source>
</evidence>
<dbReference type="EMBL" id="VYYT01000699">
    <property type="protein sequence ID" value="KAK2730178.1"/>
    <property type="molecule type" value="Genomic_DNA"/>
</dbReference>
<organism evidence="1 2">
    <name type="scientific">Colletotrichum kahawae</name>
    <name type="common">Coffee berry disease fungus</name>
    <dbReference type="NCBI Taxonomy" id="34407"/>
    <lineage>
        <taxon>Eukaryota</taxon>
        <taxon>Fungi</taxon>
        <taxon>Dikarya</taxon>
        <taxon>Ascomycota</taxon>
        <taxon>Pezizomycotina</taxon>
        <taxon>Sordariomycetes</taxon>
        <taxon>Hypocreomycetidae</taxon>
        <taxon>Glomerellales</taxon>
        <taxon>Glomerellaceae</taxon>
        <taxon>Colletotrichum</taxon>
        <taxon>Colletotrichum gloeosporioides species complex</taxon>
    </lineage>
</organism>
<gene>
    <name evidence="1" type="ORF">CKAH01_09700</name>
</gene>
<protein>
    <submittedName>
        <fullName evidence="1">Uncharacterized protein</fullName>
    </submittedName>
</protein>
<name>A0AAD9XZB6_COLKA</name>
<keyword evidence="2" id="KW-1185">Reference proteome</keyword>
<evidence type="ECO:0000313" key="1">
    <source>
        <dbReference type="EMBL" id="KAK2730178.1"/>
    </source>
</evidence>
<proteinExistence type="predicted"/>
<dbReference type="Proteomes" id="UP001281614">
    <property type="component" value="Unassembled WGS sequence"/>
</dbReference>
<reference evidence="1" key="1">
    <citation type="submission" date="2023-02" db="EMBL/GenBank/DDBJ databases">
        <title>Colletotrichum kahawae CIFC_Que2 genome sequencing and assembly.</title>
        <authorList>
            <person name="Baroncelli R."/>
        </authorList>
    </citation>
    <scope>NUCLEOTIDE SEQUENCE</scope>
    <source>
        <strain evidence="1">CIFC_Que2</strain>
    </source>
</reference>
<comment type="caution">
    <text evidence="1">The sequence shown here is derived from an EMBL/GenBank/DDBJ whole genome shotgun (WGS) entry which is preliminary data.</text>
</comment>